<feature type="non-terminal residue" evidence="1">
    <location>
        <position position="159"/>
    </location>
</feature>
<sequence>FVRGDLTNVTIDDTYGDIITHEKAAYTPSDGWAQGPCDGCHAQPNPNLTFGGTWHDATHNPEDLDSKAINLTFKGTAVWVYFILGNNINAETASDTYLSFYLDDEYVGQFSHNKTSSPDYDYNVTVYSNTSIPGAQHTLSMESAGNTPASLMLFDWAMY</sequence>
<keyword evidence="2" id="KW-1185">Reference proteome</keyword>
<organism evidence="1 2">
    <name type="scientific">Stereum hirsutum (strain FP-91666)</name>
    <name type="common">White-rot fungus</name>
    <dbReference type="NCBI Taxonomy" id="721885"/>
    <lineage>
        <taxon>Eukaryota</taxon>
        <taxon>Fungi</taxon>
        <taxon>Dikarya</taxon>
        <taxon>Basidiomycota</taxon>
        <taxon>Agaricomycotina</taxon>
        <taxon>Agaricomycetes</taxon>
        <taxon>Russulales</taxon>
        <taxon>Stereaceae</taxon>
        <taxon>Stereum</taxon>
    </lineage>
</organism>
<evidence type="ECO:0000313" key="1">
    <source>
        <dbReference type="EMBL" id="EIM79292.1"/>
    </source>
</evidence>
<evidence type="ECO:0000313" key="2">
    <source>
        <dbReference type="Proteomes" id="UP000053927"/>
    </source>
</evidence>
<dbReference type="OMA" id="GDIITHE"/>
<dbReference type="RefSeq" id="XP_007311558.1">
    <property type="nucleotide sequence ID" value="XM_007311496.1"/>
</dbReference>
<dbReference type="OrthoDB" id="2758521at2759"/>
<name>R7RY62_STEHR</name>
<dbReference type="eggNOG" id="ENOG502SP6Y">
    <property type="taxonomic scope" value="Eukaryota"/>
</dbReference>
<accession>R7RY62</accession>
<proteinExistence type="predicted"/>
<dbReference type="EMBL" id="JH687406">
    <property type="protein sequence ID" value="EIM79292.1"/>
    <property type="molecule type" value="Genomic_DNA"/>
</dbReference>
<reference evidence="2" key="1">
    <citation type="journal article" date="2012" name="Science">
        <title>The Paleozoic origin of enzymatic lignin decomposition reconstructed from 31 fungal genomes.</title>
        <authorList>
            <person name="Floudas D."/>
            <person name="Binder M."/>
            <person name="Riley R."/>
            <person name="Barry K."/>
            <person name="Blanchette R.A."/>
            <person name="Henrissat B."/>
            <person name="Martinez A.T."/>
            <person name="Otillar R."/>
            <person name="Spatafora J.W."/>
            <person name="Yadav J.S."/>
            <person name="Aerts A."/>
            <person name="Benoit I."/>
            <person name="Boyd A."/>
            <person name="Carlson A."/>
            <person name="Copeland A."/>
            <person name="Coutinho P.M."/>
            <person name="de Vries R.P."/>
            <person name="Ferreira P."/>
            <person name="Findley K."/>
            <person name="Foster B."/>
            <person name="Gaskell J."/>
            <person name="Glotzer D."/>
            <person name="Gorecki P."/>
            <person name="Heitman J."/>
            <person name="Hesse C."/>
            <person name="Hori C."/>
            <person name="Igarashi K."/>
            <person name="Jurgens J.A."/>
            <person name="Kallen N."/>
            <person name="Kersten P."/>
            <person name="Kohler A."/>
            <person name="Kuees U."/>
            <person name="Kumar T.K.A."/>
            <person name="Kuo A."/>
            <person name="LaButti K."/>
            <person name="Larrondo L.F."/>
            <person name="Lindquist E."/>
            <person name="Ling A."/>
            <person name="Lombard V."/>
            <person name="Lucas S."/>
            <person name="Lundell T."/>
            <person name="Martin R."/>
            <person name="McLaughlin D.J."/>
            <person name="Morgenstern I."/>
            <person name="Morin E."/>
            <person name="Murat C."/>
            <person name="Nagy L.G."/>
            <person name="Nolan M."/>
            <person name="Ohm R.A."/>
            <person name="Patyshakuliyeva A."/>
            <person name="Rokas A."/>
            <person name="Ruiz-Duenas F.J."/>
            <person name="Sabat G."/>
            <person name="Salamov A."/>
            <person name="Samejima M."/>
            <person name="Schmutz J."/>
            <person name="Slot J.C."/>
            <person name="St John F."/>
            <person name="Stenlid J."/>
            <person name="Sun H."/>
            <person name="Sun S."/>
            <person name="Syed K."/>
            <person name="Tsang A."/>
            <person name="Wiebenga A."/>
            <person name="Young D."/>
            <person name="Pisabarro A."/>
            <person name="Eastwood D.C."/>
            <person name="Martin F."/>
            <person name="Cullen D."/>
            <person name="Grigoriev I.V."/>
            <person name="Hibbett D.S."/>
        </authorList>
    </citation>
    <scope>NUCLEOTIDE SEQUENCE [LARGE SCALE GENOMIC DNA]</scope>
    <source>
        <strain evidence="2">FP-91666</strain>
    </source>
</reference>
<protein>
    <submittedName>
        <fullName evidence="1">Uncharacterized protein</fullName>
    </submittedName>
</protein>
<dbReference type="GeneID" id="18804437"/>
<dbReference type="AlphaFoldDB" id="R7RY62"/>
<dbReference type="KEGG" id="shs:STEHIDRAFT_31202"/>
<feature type="non-terminal residue" evidence="1">
    <location>
        <position position="1"/>
    </location>
</feature>
<dbReference type="Proteomes" id="UP000053927">
    <property type="component" value="Unassembled WGS sequence"/>
</dbReference>
<dbReference type="Gene3D" id="2.60.120.260">
    <property type="entry name" value="Galactose-binding domain-like"/>
    <property type="match status" value="1"/>
</dbReference>
<gene>
    <name evidence="1" type="ORF">STEHIDRAFT_31202</name>
</gene>